<dbReference type="InParanoid" id="M5E3F2"/>
<keyword evidence="3" id="KW-0804">Transcription</keyword>
<evidence type="ECO:0000259" key="4">
    <source>
        <dbReference type="PROSITE" id="PS50949"/>
    </source>
</evidence>
<reference evidence="6" key="1">
    <citation type="journal article" date="2013" name="Genome Announc.">
        <title>Genome Sequence of Halanaerobium saccharolyticum subsp. saccharolyticum Strain DSM 6643T, a Halophilic Hydrogen-Producing Bacterium.</title>
        <authorList>
            <person name="Kivisto A."/>
            <person name="Larjo A."/>
            <person name="Ciranna A."/>
            <person name="Santala V."/>
            <person name="Roos C."/>
            <person name="Karp M."/>
        </authorList>
    </citation>
    <scope>NUCLEOTIDE SEQUENCE [LARGE SCALE GENOMIC DNA]</scope>
    <source>
        <strain evidence="6">DSM 6643</strain>
    </source>
</reference>
<dbReference type="Gene3D" id="1.20.120.530">
    <property type="entry name" value="GntR ligand-binding domain-like"/>
    <property type="match status" value="1"/>
</dbReference>
<dbReference type="Proteomes" id="UP000012063">
    <property type="component" value="Unassembled WGS sequence"/>
</dbReference>
<dbReference type="PANTHER" id="PTHR43537">
    <property type="entry name" value="TRANSCRIPTIONAL REGULATOR, GNTR FAMILY"/>
    <property type="match status" value="1"/>
</dbReference>
<dbReference type="SMART" id="SM00895">
    <property type="entry name" value="FCD"/>
    <property type="match status" value="1"/>
</dbReference>
<dbReference type="PROSITE" id="PS50949">
    <property type="entry name" value="HTH_GNTR"/>
    <property type="match status" value="1"/>
</dbReference>
<dbReference type="InterPro" id="IPR000524">
    <property type="entry name" value="Tscrpt_reg_HTH_GntR"/>
</dbReference>
<dbReference type="PRINTS" id="PR00035">
    <property type="entry name" value="HTHGNTR"/>
</dbReference>
<dbReference type="GO" id="GO:0003700">
    <property type="term" value="F:DNA-binding transcription factor activity"/>
    <property type="evidence" value="ECO:0007669"/>
    <property type="project" value="InterPro"/>
</dbReference>
<evidence type="ECO:0000256" key="2">
    <source>
        <dbReference type="ARBA" id="ARBA00023125"/>
    </source>
</evidence>
<protein>
    <recommendedName>
        <fullName evidence="4">HTH gntR-type domain-containing protein</fullName>
    </recommendedName>
</protein>
<dbReference type="Pfam" id="PF07729">
    <property type="entry name" value="FCD"/>
    <property type="match status" value="1"/>
</dbReference>
<keyword evidence="2" id="KW-0238">DNA-binding</keyword>
<dbReference type="CDD" id="cd07377">
    <property type="entry name" value="WHTH_GntR"/>
    <property type="match status" value="1"/>
</dbReference>
<evidence type="ECO:0000313" key="5">
    <source>
        <dbReference type="EMBL" id="CCU80739.1"/>
    </source>
</evidence>
<dbReference type="SMART" id="SM00345">
    <property type="entry name" value="HTH_GNTR"/>
    <property type="match status" value="1"/>
</dbReference>
<organism evidence="5 6">
    <name type="scientific">Halanaerobium saccharolyticum subsp. saccharolyticum DSM 6643</name>
    <dbReference type="NCBI Taxonomy" id="1293054"/>
    <lineage>
        <taxon>Bacteria</taxon>
        <taxon>Bacillati</taxon>
        <taxon>Bacillota</taxon>
        <taxon>Clostridia</taxon>
        <taxon>Halanaerobiales</taxon>
        <taxon>Halanaerobiaceae</taxon>
        <taxon>Halanaerobium</taxon>
    </lineage>
</organism>
<dbReference type="InterPro" id="IPR011711">
    <property type="entry name" value="GntR_C"/>
</dbReference>
<sequence>MEFKQIKNNKVYEQIIAQIRELIYEGELKKGDKLPSERQLKEELGVSRASIREAFSALEMIGLIESRPGEGTFIRDSFDEEVFNPLSLILLLNDNVASELLEMRRVLEIDCVKLAAKRASDSQIKEMKRYIDDLLASSGYEDKSINADKMFHYTIARSSGNKVLLFFMRSISEAMDFHIKNTRTKLVSTEKTMQDFALQHQQIFKGIKDHAPEKAAAAMKAHLDYVEKLINKEIHQEK</sequence>
<dbReference type="InterPro" id="IPR036388">
    <property type="entry name" value="WH-like_DNA-bd_sf"/>
</dbReference>
<dbReference type="EMBL" id="CAUI01000023">
    <property type="protein sequence ID" value="CCU80739.1"/>
    <property type="molecule type" value="Genomic_DNA"/>
</dbReference>
<proteinExistence type="predicted"/>
<gene>
    <name evidence="5" type="ORF">HSACCH_02273</name>
</gene>
<dbReference type="InterPro" id="IPR036390">
    <property type="entry name" value="WH_DNA-bd_sf"/>
</dbReference>
<dbReference type="PANTHER" id="PTHR43537:SF43">
    <property type="entry name" value="GNTR-FAMILY TRANSCRIPTIONAL REGULATOR"/>
    <property type="match status" value="1"/>
</dbReference>
<comment type="caution">
    <text evidence="5">The sequence shown here is derived from an EMBL/GenBank/DDBJ whole genome shotgun (WGS) entry which is preliminary data.</text>
</comment>
<dbReference type="SUPFAM" id="SSF46785">
    <property type="entry name" value="Winged helix' DNA-binding domain"/>
    <property type="match status" value="1"/>
</dbReference>
<feature type="domain" description="HTH gntR-type" evidence="4">
    <location>
        <begin position="9"/>
        <end position="77"/>
    </location>
</feature>
<dbReference type="RefSeq" id="WP_005489999.1">
    <property type="nucleotide sequence ID" value="NZ_CAUI01000023.1"/>
</dbReference>
<name>M5E3F2_9FIRM</name>
<dbReference type="GO" id="GO:0003677">
    <property type="term" value="F:DNA binding"/>
    <property type="evidence" value="ECO:0007669"/>
    <property type="project" value="UniProtKB-KW"/>
</dbReference>
<accession>M5E3F2</accession>
<dbReference type="Pfam" id="PF00392">
    <property type="entry name" value="GntR"/>
    <property type="match status" value="1"/>
</dbReference>
<dbReference type="InterPro" id="IPR008920">
    <property type="entry name" value="TF_FadR/GntR_C"/>
</dbReference>
<evidence type="ECO:0000256" key="1">
    <source>
        <dbReference type="ARBA" id="ARBA00023015"/>
    </source>
</evidence>
<evidence type="ECO:0000256" key="3">
    <source>
        <dbReference type="ARBA" id="ARBA00023163"/>
    </source>
</evidence>
<dbReference type="STRING" id="1293054.HSACCH_02273"/>
<keyword evidence="6" id="KW-1185">Reference proteome</keyword>
<dbReference type="AlphaFoldDB" id="M5E3F2"/>
<dbReference type="Gene3D" id="1.10.10.10">
    <property type="entry name" value="Winged helix-like DNA-binding domain superfamily/Winged helix DNA-binding domain"/>
    <property type="match status" value="1"/>
</dbReference>
<dbReference type="OrthoDB" id="9799482at2"/>
<dbReference type="SUPFAM" id="SSF48008">
    <property type="entry name" value="GntR ligand-binding domain-like"/>
    <property type="match status" value="1"/>
</dbReference>
<evidence type="ECO:0000313" key="6">
    <source>
        <dbReference type="Proteomes" id="UP000012063"/>
    </source>
</evidence>
<dbReference type="eggNOG" id="COG2186">
    <property type="taxonomic scope" value="Bacteria"/>
</dbReference>
<keyword evidence="1" id="KW-0805">Transcription regulation</keyword>
<dbReference type="FunCoup" id="M5E3F2">
    <property type="interactions" value="103"/>
</dbReference>